<evidence type="ECO:0008006" key="5">
    <source>
        <dbReference type="Google" id="ProtNLM"/>
    </source>
</evidence>
<feature type="transmembrane region" description="Helical" evidence="2">
    <location>
        <begin position="142"/>
        <end position="163"/>
    </location>
</feature>
<evidence type="ECO:0000256" key="2">
    <source>
        <dbReference type="SAM" id="Phobius"/>
    </source>
</evidence>
<feature type="transmembrane region" description="Helical" evidence="2">
    <location>
        <begin position="183"/>
        <end position="200"/>
    </location>
</feature>
<sequence length="299" mass="31351">MPFTLSHVVAILPMRRWLHPSALAVGAMVPDLPYYVPLPFSSNVTHSWLGGLPVDLLAGVAVLVVFHLLLRGPLTALAPEGVRARLPDRAPSGRGVAVVAALLIGAATHLVWDGFTQVGGFAVVHWPAMRVSVVGAHRVFNVVMYVSSLGGLVVLACWFALWYRRAAVRPGRWPGVTGLLRGWVLATGVGAAGVGAVILGSGDRAAVSLYDLVRCVILGGIGGCGAVLVCYTVAWHVWPAMRSRPDALQPVHAETSKPGALRSVHAETSEPGALRSVHVETSETGVRDKDGAGSSDIGL</sequence>
<keyword evidence="2" id="KW-0812">Transmembrane</keyword>
<evidence type="ECO:0000313" key="3">
    <source>
        <dbReference type="EMBL" id="SNR93113.1"/>
    </source>
</evidence>
<dbReference type="RefSeq" id="WP_089205267.1">
    <property type="nucleotide sequence ID" value="NZ_FZOD01000001.1"/>
</dbReference>
<dbReference type="AlphaFoldDB" id="A0A239AE01"/>
<keyword evidence="2" id="KW-1133">Transmembrane helix</keyword>
<dbReference type="Proteomes" id="UP000198282">
    <property type="component" value="Unassembled WGS sequence"/>
</dbReference>
<evidence type="ECO:0000256" key="1">
    <source>
        <dbReference type="SAM" id="MobiDB-lite"/>
    </source>
</evidence>
<feature type="compositionally biased region" description="Basic and acidic residues" evidence="1">
    <location>
        <begin position="277"/>
        <end position="291"/>
    </location>
</feature>
<accession>A0A239AE01</accession>
<feature type="transmembrane region" description="Helical" evidence="2">
    <location>
        <begin position="212"/>
        <end position="238"/>
    </location>
</feature>
<protein>
    <recommendedName>
        <fullName evidence="5">DUF4184 family protein</fullName>
    </recommendedName>
</protein>
<feature type="region of interest" description="Disordered" evidence="1">
    <location>
        <begin position="256"/>
        <end position="299"/>
    </location>
</feature>
<gene>
    <name evidence="3" type="ORF">SAMN05216276_1001285</name>
</gene>
<organism evidence="3 4">
    <name type="scientific">Streptosporangium subroseum</name>
    <dbReference type="NCBI Taxonomy" id="106412"/>
    <lineage>
        <taxon>Bacteria</taxon>
        <taxon>Bacillati</taxon>
        <taxon>Actinomycetota</taxon>
        <taxon>Actinomycetes</taxon>
        <taxon>Streptosporangiales</taxon>
        <taxon>Streptosporangiaceae</taxon>
        <taxon>Streptosporangium</taxon>
    </lineage>
</organism>
<dbReference type="EMBL" id="FZOD01000001">
    <property type="protein sequence ID" value="SNR93113.1"/>
    <property type="molecule type" value="Genomic_DNA"/>
</dbReference>
<reference evidence="3 4" key="1">
    <citation type="submission" date="2017-06" db="EMBL/GenBank/DDBJ databases">
        <authorList>
            <person name="Kim H.J."/>
            <person name="Triplett B.A."/>
        </authorList>
    </citation>
    <scope>NUCLEOTIDE SEQUENCE [LARGE SCALE GENOMIC DNA]</scope>
    <source>
        <strain evidence="3 4">CGMCC 4.2132</strain>
    </source>
</reference>
<evidence type="ECO:0000313" key="4">
    <source>
        <dbReference type="Proteomes" id="UP000198282"/>
    </source>
</evidence>
<keyword evidence="4" id="KW-1185">Reference proteome</keyword>
<feature type="transmembrane region" description="Helical" evidence="2">
    <location>
        <begin position="91"/>
        <end position="112"/>
    </location>
</feature>
<feature type="transmembrane region" description="Helical" evidence="2">
    <location>
        <begin position="48"/>
        <end position="70"/>
    </location>
</feature>
<dbReference type="Pfam" id="PF13803">
    <property type="entry name" value="DUF4184"/>
    <property type="match status" value="1"/>
</dbReference>
<proteinExistence type="predicted"/>
<dbReference type="InterPro" id="IPR025238">
    <property type="entry name" value="DUF4184"/>
</dbReference>
<keyword evidence="2" id="KW-0472">Membrane</keyword>
<name>A0A239AE01_9ACTN</name>